<sequence length="87" mass="9969">MGQFKPNNFGLYDMLGNLWEWTCSQYENKYGGQERHCAKKFNKNSRLSLRGGSWGFGGDVSRVRSVNRGVGVPTYRFDFLGVRVARL</sequence>
<evidence type="ECO:0000313" key="2">
    <source>
        <dbReference type="EMBL" id="OAD23839.1"/>
    </source>
</evidence>
<dbReference type="InterPro" id="IPR051043">
    <property type="entry name" value="Sulfatase_Mod_Factor_Kinase"/>
</dbReference>
<reference evidence="2 3" key="1">
    <citation type="submission" date="2016-05" db="EMBL/GenBank/DDBJ databases">
        <title>Single-cell genome of chain-forming Candidatus Thiomargarita nelsonii and comparison to other large sulfur-oxidizing bacteria.</title>
        <authorList>
            <person name="Winkel M."/>
            <person name="Salman V."/>
            <person name="Woyke T."/>
            <person name="Schulz-Vogt H."/>
            <person name="Richter M."/>
            <person name="Flood B."/>
            <person name="Bailey J."/>
            <person name="Amann R."/>
            <person name="Mussmann M."/>
        </authorList>
    </citation>
    <scope>NUCLEOTIDE SEQUENCE [LARGE SCALE GENOMIC DNA]</scope>
    <source>
        <strain evidence="2 3">THI036</strain>
    </source>
</reference>
<dbReference type="EMBL" id="LUTY01000137">
    <property type="protein sequence ID" value="OAD23839.1"/>
    <property type="molecule type" value="Genomic_DNA"/>
</dbReference>
<dbReference type="Proteomes" id="UP000076962">
    <property type="component" value="Unassembled WGS sequence"/>
</dbReference>
<keyword evidence="3" id="KW-1185">Reference proteome</keyword>
<name>A0A176S7M1_9GAMM</name>
<dbReference type="InterPro" id="IPR042095">
    <property type="entry name" value="SUMF_sf"/>
</dbReference>
<feature type="domain" description="Sulfatase-modifying factor enzyme-like" evidence="1">
    <location>
        <begin position="2"/>
        <end position="86"/>
    </location>
</feature>
<dbReference type="Pfam" id="PF03781">
    <property type="entry name" value="FGE-sulfatase"/>
    <property type="match status" value="1"/>
</dbReference>
<protein>
    <submittedName>
        <fullName evidence="2">Sulphatase-modifying factor domain protein</fullName>
    </submittedName>
</protein>
<organism evidence="2 3">
    <name type="scientific">Candidatus Thiomargarita nelsonii</name>
    <dbReference type="NCBI Taxonomy" id="1003181"/>
    <lineage>
        <taxon>Bacteria</taxon>
        <taxon>Pseudomonadati</taxon>
        <taxon>Pseudomonadota</taxon>
        <taxon>Gammaproteobacteria</taxon>
        <taxon>Thiotrichales</taxon>
        <taxon>Thiotrichaceae</taxon>
        <taxon>Thiomargarita</taxon>
    </lineage>
</organism>
<dbReference type="AlphaFoldDB" id="A0A176S7M1"/>
<proteinExistence type="predicted"/>
<accession>A0A176S7M1</accession>
<dbReference type="PANTHER" id="PTHR23150">
    <property type="entry name" value="SULFATASE MODIFYING FACTOR 1, 2"/>
    <property type="match status" value="1"/>
</dbReference>
<dbReference type="SUPFAM" id="SSF56436">
    <property type="entry name" value="C-type lectin-like"/>
    <property type="match status" value="1"/>
</dbReference>
<dbReference type="InterPro" id="IPR016187">
    <property type="entry name" value="CTDL_fold"/>
</dbReference>
<dbReference type="InterPro" id="IPR005532">
    <property type="entry name" value="SUMF_dom"/>
</dbReference>
<dbReference type="Gene3D" id="3.90.1580.10">
    <property type="entry name" value="paralog of FGE (formylglycine-generating enzyme)"/>
    <property type="match status" value="1"/>
</dbReference>
<evidence type="ECO:0000313" key="3">
    <source>
        <dbReference type="Proteomes" id="UP000076962"/>
    </source>
</evidence>
<comment type="caution">
    <text evidence="2">The sequence shown here is derived from an EMBL/GenBank/DDBJ whole genome shotgun (WGS) entry which is preliminary data.</text>
</comment>
<evidence type="ECO:0000259" key="1">
    <source>
        <dbReference type="Pfam" id="PF03781"/>
    </source>
</evidence>
<dbReference type="PANTHER" id="PTHR23150:SF19">
    <property type="entry name" value="FORMYLGLYCINE-GENERATING ENZYME"/>
    <property type="match status" value="1"/>
</dbReference>
<gene>
    <name evidence="2" type="ORF">THIOM_000315</name>
</gene>
<dbReference type="GO" id="GO:0120147">
    <property type="term" value="F:formylglycine-generating oxidase activity"/>
    <property type="evidence" value="ECO:0007669"/>
    <property type="project" value="TreeGrafter"/>
</dbReference>